<name>A0A833N2Y7_9BACT</name>
<keyword evidence="1" id="KW-0812">Transmembrane</keyword>
<feature type="transmembrane region" description="Helical" evidence="1">
    <location>
        <begin position="94"/>
        <end position="112"/>
    </location>
</feature>
<feature type="transmembrane region" description="Helical" evidence="1">
    <location>
        <begin position="203"/>
        <end position="223"/>
    </location>
</feature>
<proteinExistence type="predicted"/>
<keyword evidence="3" id="KW-1185">Reference proteome</keyword>
<accession>A0A833N2Y7</accession>
<keyword evidence="1" id="KW-0472">Membrane</keyword>
<organism evidence="2 3">
    <name type="scientific">Fluviispira multicolorata</name>
    <dbReference type="NCBI Taxonomy" id="2654512"/>
    <lineage>
        <taxon>Bacteria</taxon>
        <taxon>Pseudomonadati</taxon>
        <taxon>Bdellovibrionota</taxon>
        <taxon>Oligoflexia</taxon>
        <taxon>Silvanigrellales</taxon>
        <taxon>Silvanigrellaceae</taxon>
        <taxon>Fluviispira</taxon>
    </lineage>
</organism>
<reference evidence="2 3" key="1">
    <citation type="submission" date="2019-10" db="EMBL/GenBank/DDBJ databases">
        <title>New genus of Silvanigrellaceae.</title>
        <authorList>
            <person name="Pitt A."/>
            <person name="Hahn M.W."/>
        </authorList>
    </citation>
    <scope>NUCLEOTIDE SEQUENCE [LARGE SCALE GENOMIC DNA]</scope>
    <source>
        <strain evidence="2 3">33A1-SZDP</strain>
    </source>
</reference>
<dbReference type="Proteomes" id="UP000442694">
    <property type="component" value="Unassembled WGS sequence"/>
</dbReference>
<evidence type="ECO:0000256" key="1">
    <source>
        <dbReference type="SAM" id="Phobius"/>
    </source>
</evidence>
<feature type="transmembrane region" description="Helical" evidence="1">
    <location>
        <begin position="176"/>
        <end position="197"/>
    </location>
</feature>
<feature type="transmembrane region" description="Helical" evidence="1">
    <location>
        <begin position="270"/>
        <end position="292"/>
    </location>
</feature>
<feature type="transmembrane region" description="Helical" evidence="1">
    <location>
        <begin position="20"/>
        <end position="45"/>
    </location>
</feature>
<feature type="transmembrane region" description="Helical" evidence="1">
    <location>
        <begin position="132"/>
        <end position="155"/>
    </location>
</feature>
<feature type="transmembrane region" description="Helical" evidence="1">
    <location>
        <begin position="51"/>
        <end position="73"/>
    </location>
</feature>
<keyword evidence="1" id="KW-1133">Transmembrane helix</keyword>
<evidence type="ECO:0000313" key="3">
    <source>
        <dbReference type="Proteomes" id="UP000442694"/>
    </source>
</evidence>
<sequence length="298" mass="34209">MKNSQQIIKTEWQRKKDKYLIASILFVVTSISITWFIQFLFNAIFAKNYLILAKFLIISWIPFLISISICVAFKLPMNVFIILPQKSKKVMWSLLIPSLVASIALYLSQYMLTLSIEEPSLAMAMAGDHVASALFLLFSSWFPVVIFCFMISVGIEIALRGFFIEVCKRASIPLPWFIAGLVQFLILLPFLWFGYIGGGPQNIRYIICWFFLQISLSAFYFWLSLSEDKTNLQINKANRSLISVLLAASTQNIVYYVIASHFVIESGYWWMSGPANVIAVVLYFLITIFLLTTKRLKY</sequence>
<comment type="caution">
    <text evidence="2">The sequence shown here is derived from an EMBL/GenBank/DDBJ whole genome shotgun (WGS) entry which is preliminary data.</text>
</comment>
<gene>
    <name evidence="2" type="ORF">GCL57_01400</name>
</gene>
<dbReference type="AlphaFoldDB" id="A0A833N2Y7"/>
<protein>
    <recommendedName>
        <fullName evidence="4">CAAX protease self-immunity</fullName>
    </recommendedName>
</protein>
<feature type="transmembrane region" description="Helical" evidence="1">
    <location>
        <begin position="244"/>
        <end position="264"/>
    </location>
</feature>
<evidence type="ECO:0000313" key="2">
    <source>
        <dbReference type="EMBL" id="KAB8033383.1"/>
    </source>
</evidence>
<evidence type="ECO:0008006" key="4">
    <source>
        <dbReference type="Google" id="ProtNLM"/>
    </source>
</evidence>
<dbReference type="RefSeq" id="WP_152211469.1">
    <property type="nucleotide sequence ID" value="NZ_WFLN01000004.1"/>
</dbReference>
<dbReference type="EMBL" id="WFLN01000004">
    <property type="protein sequence ID" value="KAB8033383.1"/>
    <property type="molecule type" value="Genomic_DNA"/>
</dbReference>